<evidence type="ECO:0000256" key="2">
    <source>
        <dbReference type="ARBA" id="ARBA00022737"/>
    </source>
</evidence>
<name>F2U048_SALR5</name>
<dbReference type="FunCoup" id="F2U048">
    <property type="interactions" value="1123"/>
</dbReference>
<dbReference type="AlphaFoldDB" id="F2U048"/>
<keyword evidence="1 3" id="KW-0853">WD repeat</keyword>
<dbReference type="PROSITE" id="PS50082">
    <property type="entry name" value="WD_REPEATS_2"/>
    <property type="match status" value="2"/>
</dbReference>
<dbReference type="eggNOG" id="KOG0646">
    <property type="taxonomic scope" value="Eukaryota"/>
</dbReference>
<dbReference type="InterPro" id="IPR045227">
    <property type="entry name" value="WDR18/Ipi3/RID3"/>
</dbReference>
<dbReference type="Proteomes" id="UP000007799">
    <property type="component" value="Unassembled WGS sequence"/>
</dbReference>
<dbReference type="STRING" id="946362.F2U048"/>
<keyword evidence="6" id="KW-1185">Reference proteome</keyword>
<evidence type="ECO:0000256" key="4">
    <source>
        <dbReference type="SAM" id="MobiDB-lite"/>
    </source>
</evidence>
<feature type="compositionally biased region" description="Polar residues" evidence="4">
    <location>
        <begin position="477"/>
        <end position="497"/>
    </location>
</feature>
<dbReference type="KEGG" id="sre:PTSG_01365"/>
<dbReference type="PROSITE" id="PS50294">
    <property type="entry name" value="WD_REPEATS_REGION"/>
    <property type="match status" value="2"/>
</dbReference>
<evidence type="ECO:0000313" key="5">
    <source>
        <dbReference type="EMBL" id="EGD80776.1"/>
    </source>
</evidence>
<sequence>MSEVAVLSRAVPTSDGKGISINVWNQSNGSYLKVFLSGLCAPRTVVPLKQFLVASQAEKGAIIFWRWNQDKPVIRIPMSERITGLACTQNAQLCFGGSAQGTLFVWQITTGKLLCRINAAHYRGISQCSLTSDDSHLVTAGEDGIVRVWSVASLVSAAPANRGQSMLAQTKKPLHTLHKHTLAVSSMCISKTLCSLARVFTGGHDRACHIWELSTGELLGSLTFEDEVTSLALDPAETFLYVGLANGVIHRICLHDTSIEASTGLLLAESQQKVAAHQAAVASLAITHDATALVSCGADGMLRVWDTASFQATRTVAGSDTFNNVVLVPKLVLDQPARQDPVRVFGREVRPFIEATTASEKMPTVPVALPARMQTSRDEHMHAAAHRHVNATGRGRTHAHDSSDKDVENVGESEGKAGGAKQQGGGQTQKAKKGKKGGHKGKSNATNQSKGNATTDTAKDTDTTNTSTSAKEAAPAEQTQTHGDGTQSSNTTKQEVNTKQPQKSKTTSTDAIARARQAIAAARANGDGDEQQSKRAKSAGDTTATPPSAGKGKGKRRRKKNKGKAGK</sequence>
<dbReference type="InterPro" id="IPR001680">
    <property type="entry name" value="WD40_rpt"/>
</dbReference>
<dbReference type="InterPro" id="IPR015943">
    <property type="entry name" value="WD40/YVTN_repeat-like_dom_sf"/>
</dbReference>
<feature type="compositionally biased region" description="Gly residues" evidence="4">
    <location>
        <begin position="416"/>
        <end position="427"/>
    </location>
</feature>
<dbReference type="GO" id="GO:0006364">
    <property type="term" value="P:rRNA processing"/>
    <property type="evidence" value="ECO:0007669"/>
    <property type="project" value="TreeGrafter"/>
</dbReference>
<dbReference type="PANTHER" id="PTHR18763:SF0">
    <property type="entry name" value="WD REPEAT-CONTAINING PROTEIN 18"/>
    <property type="match status" value="1"/>
</dbReference>
<dbReference type="InterPro" id="IPR020472">
    <property type="entry name" value="WD40_PAC1"/>
</dbReference>
<dbReference type="GO" id="GO:0006261">
    <property type="term" value="P:DNA-templated DNA replication"/>
    <property type="evidence" value="ECO:0007669"/>
    <property type="project" value="TreeGrafter"/>
</dbReference>
<feature type="compositionally biased region" description="Basic and acidic residues" evidence="4">
    <location>
        <begin position="398"/>
        <end position="408"/>
    </location>
</feature>
<dbReference type="Gene3D" id="2.130.10.10">
    <property type="entry name" value="YVTN repeat-like/Quinoprotein amine dehydrogenase"/>
    <property type="match status" value="2"/>
</dbReference>
<protein>
    <submittedName>
        <fullName evidence="5">Uncharacterized protein</fullName>
    </submittedName>
</protein>
<feature type="repeat" description="WD" evidence="3">
    <location>
        <begin position="274"/>
        <end position="315"/>
    </location>
</feature>
<evidence type="ECO:0000313" key="6">
    <source>
        <dbReference type="Proteomes" id="UP000007799"/>
    </source>
</evidence>
<dbReference type="PANTHER" id="PTHR18763">
    <property type="entry name" value="WD-REPEAT PROTEIN 18"/>
    <property type="match status" value="1"/>
</dbReference>
<dbReference type="PRINTS" id="PR00320">
    <property type="entry name" value="GPROTEINBRPT"/>
</dbReference>
<evidence type="ECO:0000256" key="1">
    <source>
        <dbReference type="ARBA" id="ARBA00022574"/>
    </source>
</evidence>
<feature type="compositionally biased region" description="Basic residues" evidence="4">
    <location>
        <begin position="430"/>
        <end position="442"/>
    </location>
</feature>
<dbReference type="EMBL" id="GL832958">
    <property type="protein sequence ID" value="EGD80776.1"/>
    <property type="molecule type" value="Genomic_DNA"/>
</dbReference>
<dbReference type="GO" id="GO:0005656">
    <property type="term" value="C:nuclear pre-replicative complex"/>
    <property type="evidence" value="ECO:0007669"/>
    <property type="project" value="TreeGrafter"/>
</dbReference>
<dbReference type="SUPFAM" id="SSF50978">
    <property type="entry name" value="WD40 repeat-like"/>
    <property type="match status" value="1"/>
</dbReference>
<dbReference type="OrthoDB" id="756370at2759"/>
<evidence type="ECO:0000256" key="3">
    <source>
        <dbReference type="PROSITE-ProRule" id="PRU00221"/>
    </source>
</evidence>
<proteinExistence type="predicted"/>
<gene>
    <name evidence="5" type="ORF">PTSG_01365</name>
</gene>
<keyword evidence="2" id="KW-0677">Repeat</keyword>
<dbReference type="InterPro" id="IPR036322">
    <property type="entry name" value="WD40_repeat_dom_sf"/>
</dbReference>
<feature type="compositionally biased region" description="Basic residues" evidence="4">
    <location>
        <begin position="552"/>
        <end position="567"/>
    </location>
</feature>
<dbReference type="GO" id="GO:0120330">
    <property type="term" value="C:rixosome complex"/>
    <property type="evidence" value="ECO:0007669"/>
    <property type="project" value="TreeGrafter"/>
</dbReference>
<feature type="repeat" description="WD" evidence="3">
    <location>
        <begin position="118"/>
        <end position="153"/>
    </location>
</feature>
<dbReference type="RefSeq" id="XP_004997337.1">
    <property type="nucleotide sequence ID" value="XM_004997280.1"/>
</dbReference>
<dbReference type="SMART" id="SM00320">
    <property type="entry name" value="WD40"/>
    <property type="match status" value="5"/>
</dbReference>
<accession>F2U048</accession>
<feature type="region of interest" description="Disordered" evidence="4">
    <location>
        <begin position="389"/>
        <end position="567"/>
    </location>
</feature>
<feature type="compositionally biased region" description="Low complexity" evidence="4">
    <location>
        <begin position="498"/>
        <end position="524"/>
    </location>
</feature>
<dbReference type="OMA" id="ACHIWEL"/>
<dbReference type="InParanoid" id="F2U048"/>
<reference evidence="5" key="1">
    <citation type="submission" date="2009-08" db="EMBL/GenBank/DDBJ databases">
        <title>Annotation of Salpingoeca rosetta.</title>
        <authorList>
            <consortium name="The Broad Institute Genome Sequencing Platform"/>
            <person name="Russ C."/>
            <person name="Cuomo C."/>
            <person name="Burger G."/>
            <person name="Gray M.W."/>
            <person name="Holland P.W.H."/>
            <person name="King N."/>
            <person name="Lang F.B.F."/>
            <person name="Roger A.J."/>
            <person name="Ruiz-Trillo I."/>
            <person name="Young S.K."/>
            <person name="Zeng Q."/>
            <person name="Gargeya S."/>
            <person name="Alvarado L."/>
            <person name="Berlin A."/>
            <person name="Chapman S.B."/>
            <person name="Chen Z."/>
            <person name="Freedman E."/>
            <person name="Gellesch M."/>
            <person name="Goldberg J."/>
            <person name="Griggs A."/>
            <person name="Gujja S."/>
            <person name="Heilman E."/>
            <person name="Heiman D."/>
            <person name="Howarth C."/>
            <person name="Mehta T."/>
            <person name="Neiman D."/>
            <person name="Pearson M."/>
            <person name="Roberts A."/>
            <person name="Saif S."/>
            <person name="Shea T."/>
            <person name="Shenoy N."/>
            <person name="Sisk P."/>
            <person name="Stolte C."/>
            <person name="Sykes S."/>
            <person name="White J."/>
            <person name="Yandava C."/>
            <person name="Haas B."/>
            <person name="Nusbaum C."/>
            <person name="Birren B."/>
        </authorList>
    </citation>
    <scope>NUCLEOTIDE SEQUENCE [LARGE SCALE GENOMIC DNA]</scope>
    <source>
        <strain evidence="5">ATCC 50818</strain>
    </source>
</reference>
<organism evidence="6">
    <name type="scientific">Salpingoeca rosetta (strain ATCC 50818 / BSB-021)</name>
    <dbReference type="NCBI Taxonomy" id="946362"/>
    <lineage>
        <taxon>Eukaryota</taxon>
        <taxon>Choanoflagellata</taxon>
        <taxon>Craspedida</taxon>
        <taxon>Salpingoecidae</taxon>
        <taxon>Salpingoeca</taxon>
    </lineage>
</organism>
<dbReference type="GeneID" id="16077934"/>
<dbReference type="Pfam" id="PF00400">
    <property type="entry name" value="WD40"/>
    <property type="match status" value="3"/>
</dbReference>